<evidence type="ECO:0000313" key="2">
    <source>
        <dbReference type="EMBL" id="MBA8825060.1"/>
    </source>
</evidence>
<dbReference type="Proteomes" id="UP000569329">
    <property type="component" value="Unassembled WGS sequence"/>
</dbReference>
<organism evidence="2 3">
    <name type="scientific">Halosaccharopolyspora lacisalsi</name>
    <dbReference type="NCBI Taxonomy" id="1000566"/>
    <lineage>
        <taxon>Bacteria</taxon>
        <taxon>Bacillati</taxon>
        <taxon>Actinomycetota</taxon>
        <taxon>Actinomycetes</taxon>
        <taxon>Pseudonocardiales</taxon>
        <taxon>Pseudonocardiaceae</taxon>
        <taxon>Halosaccharopolyspora</taxon>
    </lineage>
</organism>
<dbReference type="Gene3D" id="2.50.20.20">
    <property type="match status" value="1"/>
</dbReference>
<dbReference type="SUPFAM" id="SSF89392">
    <property type="entry name" value="Prokaryotic lipoproteins and lipoprotein localization factors"/>
    <property type="match status" value="1"/>
</dbReference>
<evidence type="ECO:0000313" key="3">
    <source>
        <dbReference type="Proteomes" id="UP000569329"/>
    </source>
</evidence>
<dbReference type="InterPro" id="IPR029046">
    <property type="entry name" value="LolA/LolB/LppX"/>
</dbReference>
<dbReference type="EMBL" id="JACGWZ010000003">
    <property type="protein sequence ID" value="MBA8825060.1"/>
    <property type="molecule type" value="Genomic_DNA"/>
</dbReference>
<accession>A0A839DVY3</accession>
<dbReference type="RefSeq" id="WP_182544305.1">
    <property type="nucleotide sequence ID" value="NZ_JACGWZ010000003.1"/>
</dbReference>
<evidence type="ECO:0000256" key="1">
    <source>
        <dbReference type="SAM" id="MobiDB-lite"/>
    </source>
</evidence>
<feature type="region of interest" description="Disordered" evidence="1">
    <location>
        <begin position="67"/>
        <end position="95"/>
    </location>
</feature>
<protein>
    <submittedName>
        <fullName evidence="2">Uncharacterized protein</fullName>
    </submittedName>
</protein>
<gene>
    <name evidence="2" type="ORF">FHX42_002411</name>
</gene>
<proteinExistence type="predicted"/>
<dbReference type="AlphaFoldDB" id="A0A839DVY3"/>
<keyword evidence="3" id="KW-1185">Reference proteome</keyword>
<reference evidence="2 3" key="1">
    <citation type="submission" date="2020-07" db="EMBL/GenBank/DDBJ databases">
        <title>Sequencing the genomes of 1000 actinobacteria strains.</title>
        <authorList>
            <person name="Klenk H.-P."/>
        </authorList>
    </citation>
    <scope>NUCLEOTIDE SEQUENCE [LARGE SCALE GENOMIC DNA]</scope>
    <source>
        <strain evidence="2 3">DSM 45975</strain>
    </source>
</reference>
<sequence>MDSQRNELAEKSYQMLTKAGVTELNQTIWIGPERLPARVESVTPPMTVMGRQVPETTTTITYSDWGEPVKITVPPPEKVRESAMPKVPGISQPPK</sequence>
<comment type="caution">
    <text evidence="2">The sequence shown here is derived from an EMBL/GenBank/DDBJ whole genome shotgun (WGS) entry which is preliminary data.</text>
</comment>
<name>A0A839DVY3_9PSEU</name>